<protein>
    <submittedName>
        <fullName evidence="1">Uncharacterized protein</fullName>
    </submittedName>
</protein>
<comment type="caution">
    <text evidence="1">The sequence shown here is derived from an EMBL/GenBank/DDBJ whole genome shotgun (WGS) entry which is preliminary data.</text>
</comment>
<organism evidence="1 2">
    <name type="scientific">Vaccinium darrowii</name>
    <dbReference type="NCBI Taxonomy" id="229202"/>
    <lineage>
        <taxon>Eukaryota</taxon>
        <taxon>Viridiplantae</taxon>
        <taxon>Streptophyta</taxon>
        <taxon>Embryophyta</taxon>
        <taxon>Tracheophyta</taxon>
        <taxon>Spermatophyta</taxon>
        <taxon>Magnoliopsida</taxon>
        <taxon>eudicotyledons</taxon>
        <taxon>Gunneridae</taxon>
        <taxon>Pentapetalae</taxon>
        <taxon>asterids</taxon>
        <taxon>Ericales</taxon>
        <taxon>Ericaceae</taxon>
        <taxon>Vaccinioideae</taxon>
        <taxon>Vaccinieae</taxon>
        <taxon>Vaccinium</taxon>
    </lineage>
</organism>
<evidence type="ECO:0000313" key="2">
    <source>
        <dbReference type="Proteomes" id="UP000828048"/>
    </source>
</evidence>
<gene>
    <name evidence="1" type="ORF">Vadar_010713</name>
</gene>
<sequence length="539" mass="60083">MKWANDEVAIKMDSGNKSENMEIENPSPIDTSLKTHQNSPNAQHKSPVDLETYDYVPRASDLLVSVSVRADVNKHKITNLVISAMEEIRQLVIEQEALWVFDMDAGTCSLNVVEYKKRFSPLDPTLDEIVKMIKTEEPILGIPNLNEDFEVFPEIGSMCLEREASRDIGLVCMSPENLVEMFMDVDQWSRMFYSNVANAKLLEVISRGEGSSLDGAIQVMTAEFQVSSPLVETRESYFARYSKQLSVNIWAVVDVSLETIFPNPTATFLRRPSGCFIQSMGDGYSKVLWIEHSEVDYTLVHHLLKPLVTSGLAFGAKRWLGTLALQCDRVAAYVDDRVPLMQDGRKSILKLADRMTRSYHAGVSASPENVWKPIPIPGAEDILVTTRYSEDDPQTPRGVCITVATTIWLPNHPSNVFEFLRNGDHRRQTLPLIFYLQESQTTSTGSYVVYAPVDLFTMNSVLSGDNPDNIQILASGFAVLPDQSGTPGREENGGTLLTIAIQVVDQHSSTPQYLPPISVLTVYSIITETVKLIRAAISQ</sequence>
<proteinExistence type="predicted"/>
<reference evidence="1 2" key="1">
    <citation type="journal article" date="2021" name="Hortic Res">
        <title>High-quality reference genome and annotation aids understanding of berry development for evergreen blueberry (Vaccinium darrowii).</title>
        <authorList>
            <person name="Yu J."/>
            <person name="Hulse-Kemp A.M."/>
            <person name="Babiker E."/>
            <person name="Staton M."/>
        </authorList>
    </citation>
    <scope>NUCLEOTIDE SEQUENCE [LARGE SCALE GENOMIC DNA]</scope>
    <source>
        <strain evidence="2">cv. NJ 8807/NJ 8810</strain>
        <tissue evidence="1">Young leaf</tissue>
    </source>
</reference>
<name>A0ACB7Z312_9ERIC</name>
<dbReference type="Proteomes" id="UP000828048">
    <property type="component" value="Chromosome 4"/>
</dbReference>
<keyword evidence="2" id="KW-1185">Reference proteome</keyword>
<accession>A0ACB7Z312</accession>
<dbReference type="EMBL" id="CM037154">
    <property type="protein sequence ID" value="KAH7860213.1"/>
    <property type="molecule type" value="Genomic_DNA"/>
</dbReference>
<evidence type="ECO:0000313" key="1">
    <source>
        <dbReference type="EMBL" id="KAH7860213.1"/>
    </source>
</evidence>